<reference evidence="3" key="1">
    <citation type="journal article" date="2019" name="Int. J. Syst. Evol. Microbiol.">
        <title>The Global Catalogue of Microorganisms (GCM) 10K type strain sequencing project: providing services to taxonomists for standard genome sequencing and annotation.</title>
        <authorList>
            <consortium name="The Broad Institute Genomics Platform"/>
            <consortium name="The Broad Institute Genome Sequencing Center for Infectious Disease"/>
            <person name="Wu L."/>
            <person name="Ma J."/>
        </authorList>
    </citation>
    <scope>NUCLEOTIDE SEQUENCE [LARGE SCALE GENOMIC DNA]</scope>
    <source>
        <strain evidence="3">JCM 12393</strain>
    </source>
</reference>
<evidence type="ECO:0000256" key="1">
    <source>
        <dbReference type="SAM" id="MobiDB-lite"/>
    </source>
</evidence>
<dbReference type="PIRSF" id="PIRSF037196">
    <property type="entry name" value="Pyoverdine_chromoph_PvcA"/>
    <property type="match status" value="1"/>
</dbReference>
<dbReference type="Pfam" id="PF05141">
    <property type="entry name" value="DIT1_PvcA"/>
    <property type="match status" value="1"/>
</dbReference>
<gene>
    <name evidence="2" type="primary">pvcA</name>
    <name evidence="2" type="ORF">GCM10009639_44740</name>
</gene>
<dbReference type="PANTHER" id="PTHR37285:SF5">
    <property type="entry name" value="SPORE WALL MATURATION PROTEIN DIT1"/>
    <property type="match status" value="1"/>
</dbReference>
<accession>A0ABP4IZI5</accession>
<dbReference type="InterPro" id="IPR017133">
    <property type="entry name" value="PvcA"/>
</dbReference>
<keyword evidence="3" id="KW-1185">Reference proteome</keyword>
<comment type="caution">
    <text evidence="2">The sequence shown here is derived from an EMBL/GenBank/DDBJ whole genome shotgun (WGS) entry which is preliminary data.</text>
</comment>
<proteinExistence type="predicted"/>
<dbReference type="PANTHER" id="PTHR37285">
    <property type="entry name" value="SPORE WALL MATURATION PROTEIN DIT1"/>
    <property type="match status" value="1"/>
</dbReference>
<dbReference type="Proteomes" id="UP001499863">
    <property type="component" value="Unassembled WGS sequence"/>
</dbReference>
<dbReference type="RefSeq" id="WP_344338619.1">
    <property type="nucleotide sequence ID" value="NZ_BAAAKJ010000243.1"/>
</dbReference>
<dbReference type="InterPro" id="IPR007817">
    <property type="entry name" value="Isocyanide_synthase_DIT1"/>
</dbReference>
<sequence>MPRAGTVTSNSSVSQAASDEITDSTVITAQTSTGYTVPDQQSTARISAEILDLLLPHRRASDPEVDATPADFPLQLDQLADFITAGDPILFTLPGFPCKSPNLAKVLGHLPDEGERLSLSFLNRLAEEIGKIYEPGAKILICSDGHIFGDLIHVPDDHIDQYSDELAALIEREGLTNLDTFDLRAVLGDLPFDEKRARVHAQYAPTKEELREQVLTDEETAKLYRGITRFLTEDTFGWTGTKSALQRDCRQRAYGVIQRSRAWGDLIAEQHPRSFRLSIHPQKVGVLKFGIRLLEHADMWMTPWHSSVLHRQDGGWELLRSEEAAKAGRLVERNGRPSHYETS</sequence>
<name>A0ABP4IZI5_9ACTN</name>
<protein>
    <submittedName>
        <fullName evidence="2">Paerucumarin biosynthesis protein PvcA</fullName>
    </submittedName>
</protein>
<organism evidence="2 3">
    <name type="scientific">Kitasatospora putterlickiae</name>
    <dbReference type="NCBI Taxonomy" id="221725"/>
    <lineage>
        <taxon>Bacteria</taxon>
        <taxon>Bacillati</taxon>
        <taxon>Actinomycetota</taxon>
        <taxon>Actinomycetes</taxon>
        <taxon>Kitasatosporales</taxon>
        <taxon>Streptomycetaceae</taxon>
        <taxon>Kitasatospora</taxon>
    </lineage>
</organism>
<evidence type="ECO:0000313" key="2">
    <source>
        <dbReference type="EMBL" id="GAA1401896.1"/>
    </source>
</evidence>
<dbReference type="EMBL" id="BAAAKJ010000243">
    <property type="protein sequence ID" value="GAA1401896.1"/>
    <property type="molecule type" value="Genomic_DNA"/>
</dbReference>
<evidence type="ECO:0000313" key="3">
    <source>
        <dbReference type="Proteomes" id="UP001499863"/>
    </source>
</evidence>
<feature type="region of interest" description="Disordered" evidence="1">
    <location>
        <begin position="1"/>
        <end position="20"/>
    </location>
</feature>